<keyword evidence="2" id="KW-1185">Reference proteome</keyword>
<proteinExistence type="predicted"/>
<organism evidence="1 2">
    <name type="scientific">Chryseobacterium oncorhynchi</name>
    <dbReference type="NCBI Taxonomy" id="741074"/>
    <lineage>
        <taxon>Bacteria</taxon>
        <taxon>Pseudomonadati</taxon>
        <taxon>Bacteroidota</taxon>
        <taxon>Flavobacteriia</taxon>
        <taxon>Flavobacteriales</taxon>
        <taxon>Weeksellaceae</taxon>
        <taxon>Chryseobacterium group</taxon>
        <taxon>Chryseobacterium</taxon>
    </lineage>
</organism>
<comment type="caution">
    <text evidence="1">The sequence shown here is derived from an EMBL/GenBank/DDBJ whole genome shotgun (WGS) entry which is preliminary data.</text>
</comment>
<reference evidence="1" key="1">
    <citation type="submission" date="2018-04" db="EMBL/GenBank/DDBJ databases">
        <title>Draft Genome Sequences of Chryseobacterium lactis NCTC11390T isolated from milk, Chryseobacterium oncorhynchi 701B-08T from rainbow trout, and Chryseobacterium viscerum 687B-08T from diseased fish.</title>
        <authorList>
            <person name="Jeong J.-J."/>
            <person name="Lee Y.J."/>
            <person name="Pathiraja D."/>
            <person name="Park B."/>
            <person name="Choi I.-G."/>
            <person name="Kim K.D."/>
        </authorList>
    </citation>
    <scope>NUCLEOTIDE SEQUENCE [LARGE SCALE GENOMIC DNA]</scope>
    <source>
        <strain evidence="1">701B-08</strain>
    </source>
</reference>
<evidence type="ECO:0000313" key="1">
    <source>
        <dbReference type="EMBL" id="PWN67629.1"/>
    </source>
</evidence>
<gene>
    <name evidence="1" type="ORF">C1638_003290</name>
</gene>
<dbReference type="OrthoDB" id="1274975at2"/>
<name>A0A316X2U8_9FLAO</name>
<dbReference type="EMBL" id="PPEI02000001">
    <property type="protein sequence ID" value="PWN67629.1"/>
    <property type="molecule type" value="Genomic_DNA"/>
</dbReference>
<protein>
    <submittedName>
        <fullName evidence="1">Uncharacterized protein</fullName>
    </submittedName>
</protein>
<dbReference type="Proteomes" id="UP000236182">
    <property type="component" value="Unassembled WGS sequence"/>
</dbReference>
<dbReference type="AlphaFoldDB" id="A0A316X2U8"/>
<accession>A0A316X2U8</accession>
<dbReference type="RefSeq" id="WP_109618148.1">
    <property type="nucleotide sequence ID" value="NZ_PPEI02000001.1"/>
</dbReference>
<evidence type="ECO:0000313" key="2">
    <source>
        <dbReference type="Proteomes" id="UP000236182"/>
    </source>
</evidence>
<sequence length="75" mass="8992">MKPEIKQFVESYRNKPKIEFSISDFKNTYGNISFNKLLKHHNHDIWKKCSCGNEEDLRMTWHCSNCGKELFKPKN</sequence>